<name>A0A1V6PBD6_PENDC</name>
<evidence type="ECO:0000256" key="1">
    <source>
        <dbReference type="SAM" id="MobiDB-lite"/>
    </source>
</evidence>
<organism evidence="3 4">
    <name type="scientific">Penicillium decumbens</name>
    <dbReference type="NCBI Taxonomy" id="69771"/>
    <lineage>
        <taxon>Eukaryota</taxon>
        <taxon>Fungi</taxon>
        <taxon>Dikarya</taxon>
        <taxon>Ascomycota</taxon>
        <taxon>Pezizomycotina</taxon>
        <taxon>Eurotiomycetes</taxon>
        <taxon>Eurotiomycetidae</taxon>
        <taxon>Eurotiales</taxon>
        <taxon>Aspergillaceae</taxon>
        <taxon>Penicillium</taxon>
    </lineage>
</organism>
<dbReference type="CDD" id="cd09276">
    <property type="entry name" value="Rnase_HI_RT_non_LTR"/>
    <property type="match status" value="1"/>
</dbReference>
<dbReference type="Proteomes" id="UP000191522">
    <property type="component" value="Unassembled WGS sequence"/>
</dbReference>
<evidence type="ECO:0000313" key="4">
    <source>
        <dbReference type="Proteomes" id="UP000191522"/>
    </source>
</evidence>
<gene>
    <name evidence="3" type="ORF">PENDEC_c011G03372</name>
</gene>
<keyword evidence="4" id="KW-1185">Reference proteome</keyword>
<dbReference type="Pfam" id="PF00075">
    <property type="entry name" value="RNase_H"/>
    <property type="match status" value="1"/>
</dbReference>
<feature type="region of interest" description="Disordered" evidence="1">
    <location>
        <begin position="39"/>
        <end position="62"/>
    </location>
</feature>
<dbReference type="InterPro" id="IPR012337">
    <property type="entry name" value="RNaseH-like_sf"/>
</dbReference>
<sequence>MFTSYYKNVQGQLELIHKYNLTALQDEALLTSLRAARPISPSEPSDEVFRSRDDLPPLPSSEIIPENSVREFTKDEMAAWASVHREPSPLPPEKESRTTSLMVGLSERMRVGRFKRKRSPSPDIARSRPCQGLSDRTYRGFVRIEGRGEAERFALKMGNLPCKSETAYRIVLWTDGSVVYKCAAGAVVWKSPPSYRQWDGEGFPLPYKTNSSGLVELFAIAHALKIAVDQLKELQKLASIAFHSENHDVQIQPGYHVFVFTDSSEALLVLRDGRARHSHEADLWNEYIRKCVKHHSELRRLGANVELHLVPGHKGVPGNEEADRLAKRTARSLALERGCRQEPRSQRIIDVANLAIHFIGKTLSGNPRGSEHLPIPIPEKPSPKKLSGEPRGPGHFPIPKKPSGGPQGYEKFPIPKKLSGETRGREDPSIPRSSGTDIAHPAVTSHPNSSADDGSKEEEPVRKEGRWRRILRSMTPHTSFPAPLATNMPIVDRDIDEWIID</sequence>
<dbReference type="STRING" id="69771.A0A1V6PBD6"/>
<evidence type="ECO:0000259" key="2">
    <source>
        <dbReference type="PROSITE" id="PS50879"/>
    </source>
</evidence>
<dbReference type="PROSITE" id="PS50879">
    <property type="entry name" value="RNASE_H_1"/>
    <property type="match status" value="1"/>
</dbReference>
<protein>
    <recommendedName>
        <fullName evidence="2">RNase H type-1 domain-containing protein</fullName>
    </recommendedName>
</protein>
<evidence type="ECO:0000313" key="3">
    <source>
        <dbReference type="EMBL" id="OQD74295.1"/>
    </source>
</evidence>
<accession>A0A1V6PBD6</accession>
<feature type="compositionally biased region" description="Basic and acidic residues" evidence="1">
    <location>
        <begin position="418"/>
        <end position="429"/>
    </location>
</feature>
<dbReference type="AlphaFoldDB" id="A0A1V6PBD6"/>
<dbReference type="OrthoDB" id="3548481at2759"/>
<dbReference type="EMBL" id="MDYL01000011">
    <property type="protein sequence ID" value="OQD74295.1"/>
    <property type="molecule type" value="Genomic_DNA"/>
</dbReference>
<dbReference type="GO" id="GO:0004523">
    <property type="term" value="F:RNA-DNA hybrid ribonuclease activity"/>
    <property type="evidence" value="ECO:0007669"/>
    <property type="project" value="InterPro"/>
</dbReference>
<proteinExistence type="predicted"/>
<feature type="domain" description="RNase H type-1" evidence="2">
    <location>
        <begin position="166"/>
        <end position="331"/>
    </location>
</feature>
<dbReference type="Gene3D" id="3.30.420.10">
    <property type="entry name" value="Ribonuclease H-like superfamily/Ribonuclease H"/>
    <property type="match status" value="1"/>
</dbReference>
<feature type="compositionally biased region" description="Basic and acidic residues" evidence="1">
    <location>
        <begin position="453"/>
        <end position="464"/>
    </location>
</feature>
<reference evidence="4" key="1">
    <citation type="journal article" date="2017" name="Nat. Microbiol.">
        <title>Global analysis of biosynthetic gene clusters reveals vast potential of secondary metabolite production in Penicillium species.</title>
        <authorList>
            <person name="Nielsen J.C."/>
            <person name="Grijseels S."/>
            <person name="Prigent S."/>
            <person name="Ji B."/>
            <person name="Dainat J."/>
            <person name="Nielsen K.F."/>
            <person name="Frisvad J.C."/>
            <person name="Workman M."/>
            <person name="Nielsen J."/>
        </authorList>
    </citation>
    <scope>NUCLEOTIDE SEQUENCE [LARGE SCALE GENOMIC DNA]</scope>
    <source>
        <strain evidence="4">IBT 11843</strain>
    </source>
</reference>
<dbReference type="GO" id="GO:0003676">
    <property type="term" value="F:nucleic acid binding"/>
    <property type="evidence" value="ECO:0007669"/>
    <property type="project" value="InterPro"/>
</dbReference>
<dbReference type="SUPFAM" id="SSF53098">
    <property type="entry name" value="Ribonuclease H-like"/>
    <property type="match status" value="1"/>
</dbReference>
<dbReference type="InterPro" id="IPR036397">
    <property type="entry name" value="RNaseH_sf"/>
</dbReference>
<dbReference type="InterPro" id="IPR002156">
    <property type="entry name" value="RNaseH_domain"/>
</dbReference>
<comment type="caution">
    <text evidence="3">The sequence shown here is derived from an EMBL/GenBank/DDBJ whole genome shotgun (WGS) entry which is preliminary data.</text>
</comment>
<feature type="region of interest" description="Disordered" evidence="1">
    <location>
        <begin position="361"/>
        <end position="485"/>
    </location>
</feature>